<protein>
    <submittedName>
        <fullName evidence="1">Uncharacterized protein</fullName>
    </submittedName>
</protein>
<dbReference type="EMBL" id="FNNO01000004">
    <property type="protein sequence ID" value="SDW64585.1"/>
    <property type="molecule type" value="Genomic_DNA"/>
</dbReference>
<keyword evidence="2" id="KW-1185">Reference proteome</keyword>
<evidence type="ECO:0000313" key="2">
    <source>
        <dbReference type="Proteomes" id="UP000198711"/>
    </source>
</evidence>
<proteinExistence type="predicted"/>
<sequence>MTYQVDILNPKADKLLRDLADLKLIALTEASSDPFMSVIKRLRKKASTKPPTLEEITKEVENVRSKRYAGKSGVYYCDFSN</sequence>
<accession>A0A8X8IEQ2</accession>
<dbReference type="Proteomes" id="UP000198711">
    <property type="component" value="Unassembled WGS sequence"/>
</dbReference>
<dbReference type="AlphaFoldDB" id="A0A8X8IEQ2"/>
<dbReference type="RefSeq" id="WP_257574770.1">
    <property type="nucleotide sequence ID" value="NZ_FNNO01000004.1"/>
</dbReference>
<evidence type="ECO:0000313" key="1">
    <source>
        <dbReference type="EMBL" id="SDW64585.1"/>
    </source>
</evidence>
<comment type="caution">
    <text evidence="1">The sequence shown here is derived from an EMBL/GenBank/DDBJ whole genome shotgun (WGS) entry which is preliminary data.</text>
</comment>
<name>A0A8X8IEQ2_9BACT</name>
<reference evidence="1 2" key="1">
    <citation type="submission" date="2016-10" db="EMBL/GenBank/DDBJ databases">
        <authorList>
            <person name="Varghese N."/>
            <person name="Submissions S."/>
        </authorList>
    </citation>
    <scope>NUCLEOTIDE SEQUENCE [LARGE SCALE GENOMIC DNA]</scope>
    <source>
        <strain evidence="1 2">DSM 25353</strain>
    </source>
</reference>
<organism evidence="1 2">
    <name type="scientific">Hydrobacter penzbergensis</name>
    <dbReference type="NCBI Taxonomy" id="1235997"/>
    <lineage>
        <taxon>Bacteria</taxon>
        <taxon>Pseudomonadati</taxon>
        <taxon>Bacteroidota</taxon>
        <taxon>Chitinophagia</taxon>
        <taxon>Chitinophagales</taxon>
        <taxon>Chitinophagaceae</taxon>
        <taxon>Hydrobacter</taxon>
    </lineage>
</organism>
<gene>
    <name evidence="1" type="ORF">SAMN05444410_104200</name>
</gene>